<evidence type="ECO:0000256" key="4">
    <source>
        <dbReference type="ARBA" id="ARBA00022553"/>
    </source>
</evidence>
<dbReference type="Pfam" id="PF03610">
    <property type="entry name" value="EIIA-man"/>
    <property type="match status" value="1"/>
</dbReference>
<reference evidence="12" key="10">
    <citation type="submission" date="2021-07" db="EMBL/GenBank/DDBJ databases">
        <authorList>
            <consortium name="Clinical and Environmental Microbiology Branch: Whole genome sequencing antimicrobial resistance pathogens in the healthcare setting"/>
        </authorList>
    </citation>
    <scope>NUCLEOTIDE SEQUENCE</scope>
    <source>
        <strain evidence="12">2021DK-00049</strain>
    </source>
</reference>
<evidence type="ECO:0000313" key="24">
    <source>
        <dbReference type="Proteomes" id="UP001164536"/>
    </source>
</evidence>
<dbReference type="Proteomes" id="UP000263627">
    <property type="component" value="Chromosome"/>
</dbReference>
<keyword evidence="7" id="KW-0598">Phosphotransferase system</keyword>
<proteinExistence type="predicted"/>
<evidence type="ECO:0000256" key="3">
    <source>
        <dbReference type="ARBA" id="ARBA00022490"/>
    </source>
</evidence>
<keyword evidence="24" id="KW-1185">Reference proteome</keyword>
<dbReference type="OrthoDB" id="6623712at2"/>
<dbReference type="InterPro" id="IPR013789">
    <property type="entry name" value="PTS_EIIA_man"/>
</dbReference>
<keyword evidence="6 11" id="KW-0808">Transferase</keyword>
<evidence type="ECO:0000313" key="11">
    <source>
        <dbReference type="EMBL" id="CDL36649.1"/>
    </source>
</evidence>
<evidence type="ECO:0000256" key="1">
    <source>
        <dbReference type="ARBA" id="ARBA00004496"/>
    </source>
</evidence>
<keyword evidence="8" id="KW-0418">Kinase</keyword>
<evidence type="ECO:0000313" key="12">
    <source>
        <dbReference type="EMBL" id="EHT9941771.1"/>
    </source>
</evidence>
<reference evidence="10 22" key="6">
    <citation type="submission" date="2018-09" db="EMBL/GenBank/DDBJ databases">
        <title>Whole genome sequencing of Citrobacter freundii AR_0116.</title>
        <authorList>
            <person name="Conlan S."/>
            <person name="Thomas P.J."/>
            <person name="Mullikin J."/>
            <person name="Frank K.M."/>
            <person name="Segre J.A."/>
        </authorList>
    </citation>
    <scope>NUCLEOTIDE SEQUENCE [LARGE SCALE GENOMIC DNA]</scope>
    <source>
        <strain evidence="10 22">AR_0116</strain>
    </source>
</reference>
<dbReference type="EMBL" id="JAWPBU010000019">
    <property type="protein sequence ID" value="MDW2759990.1"/>
    <property type="molecule type" value="Genomic_DNA"/>
</dbReference>
<evidence type="ECO:0000313" key="21">
    <source>
        <dbReference type="Proteomes" id="UP000215827"/>
    </source>
</evidence>
<dbReference type="InterPro" id="IPR033887">
    <property type="entry name" value="PTS_IIA_man"/>
</dbReference>
<evidence type="ECO:0000313" key="14">
    <source>
        <dbReference type="EMBL" id="KPR56368.1"/>
    </source>
</evidence>
<evidence type="ECO:0000313" key="10">
    <source>
        <dbReference type="EMBL" id="AXZ46250.1"/>
    </source>
</evidence>
<dbReference type="GO" id="GO:0016301">
    <property type="term" value="F:kinase activity"/>
    <property type="evidence" value="ECO:0007669"/>
    <property type="project" value="UniProtKB-KW"/>
</dbReference>
<reference evidence="23" key="7">
    <citation type="submission" date="2020-06" db="EMBL/GenBank/DDBJ databases">
        <title>REHAB project genomes.</title>
        <authorList>
            <person name="Shaw L.P."/>
        </authorList>
    </citation>
    <scope>NUCLEOTIDE SEQUENCE [LARGE SCALE GENOMIC DNA]</scope>
    <source>
        <strain evidence="23">RHBSTW-00370</strain>
    </source>
</reference>
<dbReference type="Gene3D" id="3.40.50.510">
    <property type="entry name" value="Phosphotransferase system, mannose-type IIA component"/>
    <property type="match status" value="1"/>
</dbReference>
<accession>A0A0D7L8A5</accession>
<evidence type="ECO:0000313" key="15">
    <source>
        <dbReference type="EMBL" id="MDW2759990.1"/>
    </source>
</evidence>
<dbReference type="EC" id="2.7.1.-" evidence="15"/>
<evidence type="ECO:0000313" key="23">
    <source>
        <dbReference type="Proteomes" id="UP000512222"/>
    </source>
</evidence>
<evidence type="ECO:0000256" key="2">
    <source>
        <dbReference type="ARBA" id="ARBA00022448"/>
    </source>
</evidence>
<dbReference type="GO" id="GO:0016020">
    <property type="term" value="C:membrane"/>
    <property type="evidence" value="ECO:0007669"/>
    <property type="project" value="InterPro"/>
</dbReference>
<dbReference type="Proteomes" id="UP000885148">
    <property type="component" value="Unassembled WGS sequence"/>
</dbReference>
<evidence type="ECO:0000313" key="22">
    <source>
        <dbReference type="Proteomes" id="UP000263627"/>
    </source>
</evidence>
<evidence type="ECO:0000313" key="19">
    <source>
        <dbReference type="Proteomes" id="UP000019194"/>
    </source>
</evidence>
<protein>
    <submittedName>
        <fullName evidence="15">Mannose/fructose/sorbose PTS transporter subunit IIA</fullName>
        <ecNumber evidence="15">2.7.1.-</ecNumber>
    </submittedName>
    <submittedName>
        <fullName evidence="10">PTS sorbose transporter subunit IIA</fullName>
    </submittedName>
    <submittedName>
        <fullName evidence="11">PTS system, sorbose-specific IIA component</fullName>
        <ecNumber evidence="11">2.7.1.69</ecNumber>
    </submittedName>
</protein>
<dbReference type="AlphaFoldDB" id="A0A0D7L8A5"/>
<evidence type="ECO:0000256" key="8">
    <source>
        <dbReference type="ARBA" id="ARBA00022777"/>
    </source>
</evidence>
<reference evidence="13" key="5">
    <citation type="journal article" date="2018" name="Genome Biol.">
        <title>SKESA: strategic k-mer extension for scrupulous assemblies.</title>
        <authorList>
            <person name="Souvorov A."/>
            <person name="Agarwala R."/>
            <person name="Lipman D.J."/>
        </authorList>
    </citation>
    <scope>NUCLEOTIDE SEQUENCE</scope>
    <source>
        <strain evidence="13">91871</strain>
    </source>
</reference>
<reference evidence="17" key="8">
    <citation type="journal article" date="2021" name="Microb. Genom.">
        <title>A genomic epidemiological study shows that prevalence of antimicrobial resistance in Enterobacterales is associated with the livestock host, as well as antimicrobial usage.</title>
        <authorList>
            <person name="AbuOun M."/>
            <person name="Jones H."/>
            <person name="Stubberfield E."/>
            <person name="Gilson D."/>
            <person name="Shaw L.P."/>
            <person name="Hubbard A.T.M."/>
            <person name="Chau K.K."/>
            <person name="Sebra R."/>
            <person name="Peto T.E.A."/>
            <person name="Crook D.W."/>
            <person name="Read D.S."/>
            <person name="Gweon H.S."/>
            <person name="Walker A.S."/>
            <person name="Stoesser N."/>
            <person name="Smith R.P."/>
            <person name="Anjum M.F."/>
            <person name="On Behalf Of The Rehab Consortium."/>
        </authorList>
    </citation>
    <scope>NUCLEOTIDE SEQUENCE</scope>
    <source>
        <strain evidence="17">RHBSTW-00370</strain>
    </source>
</reference>
<dbReference type="GO" id="GO:0005737">
    <property type="term" value="C:cytoplasm"/>
    <property type="evidence" value="ECO:0007669"/>
    <property type="project" value="UniProtKB-SubCell"/>
</dbReference>
<dbReference type="EMBL" id="CP114564">
    <property type="protein sequence ID" value="WAZ57057.1"/>
    <property type="molecule type" value="Genomic_DNA"/>
</dbReference>
<dbReference type="NCBIfam" id="TIGR00824">
    <property type="entry name" value="EIIA-man"/>
    <property type="match status" value="1"/>
</dbReference>
<reference evidence="16 21" key="4">
    <citation type="submission" date="2017-04" db="EMBL/GenBank/DDBJ databases">
        <title>Emergence of KPC-2-producing Citrobacter isolates from sediments of a Chinese river.</title>
        <authorList>
            <person name="Zheng B."/>
        </authorList>
    </citation>
    <scope>NUCLEOTIDE SEQUENCE [LARGE SCALE GENOMIC DNA]</scope>
    <source>
        <strain evidence="16 21">C191</strain>
    </source>
</reference>
<evidence type="ECO:0000313" key="16">
    <source>
        <dbReference type="EMBL" id="OYQ91969.1"/>
    </source>
</evidence>
<dbReference type="GO" id="GO:0009401">
    <property type="term" value="P:phosphoenolpyruvate-dependent sugar phosphotransferase system"/>
    <property type="evidence" value="ECO:0007669"/>
    <property type="project" value="UniProtKB-KW"/>
</dbReference>
<name>A0A0D7L8A5_CITFR</name>
<dbReference type="CDD" id="cd00006">
    <property type="entry name" value="PTS_IIA_man"/>
    <property type="match status" value="1"/>
</dbReference>
<reference evidence="14 20" key="3">
    <citation type="journal article" date="2017" name="PLoS ONE">
        <title>Genomic and phenotypic characterisation of fluoroquinolone resistance mechanisms in Enterobacteriaceae in Durban, South Africa.</title>
        <authorList>
            <person name="Osei Sekyere J."/>
            <person name="Amoako D.G."/>
        </authorList>
    </citation>
    <scope>NUCLEOTIDE SEQUENCE [LARGE SCALE GENOMIC DNA]</scope>
    <source>
        <strain evidence="14 20">ST62:944112508</strain>
    </source>
</reference>
<keyword evidence="3" id="KW-0963">Cytoplasm</keyword>
<evidence type="ECO:0000259" key="9">
    <source>
        <dbReference type="PROSITE" id="PS51096"/>
    </source>
</evidence>
<dbReference type="Proteomes" id="UP000019194">
    <property type="component" value="Unassembled WGS sequence"/>
</dbReference>
<dbReference type="Proteomes" id="UP000215827">
    <property type="component" value="Unassembled WGS sequence"/>
</dbReference>
<dbReference type="Proteomes" id="UP001278087">
    <property type="component" value="Unassembled WGS sequence"/>
</dbReference>
<dbReference type="EMBL" id="ABBJDF010000039">
    <property type="protein sequence ID" value="EHT9941771.1"/>
    <property type="molecule type" value="Genomic_DNA"/>
</dbReference>
<evidence type="ECO:0000256" key="7">
    <source>
        <dbReference type="ARBA" id="ARBA00022683"/>
    </source>
</evidence>
<dbReference type="EMBL" id="LJEB01000027">
    <property type="protein sequence ID" value="KPR56368.1"/>
    <property type="molecule type" value="Genomic_DNA"/>
</dbReference>
<dbReference type="GeneID" id="86978511"/>
<reference evidence="13" key="9">
    <citation type="submission" date="2021-07" db="EMBL/GenBank/DDBJ databases">
        <authorList>
            <consortium name="NCBI Pathogen Detection Project"/>
        </authorList>
    </citation>
    <scope>NUCLEOTIDE SEQUENCE</scope>
    <source>
        <strain evidence="13">91871</strain>
    </source>
</reference>
<dbReference type="InterPro" id="IPR004701">
    <property type="entry name" value="PTS_EIIA_man-typ"/>
</dbReference>
<dbReference type="PANTHER" id="PTHR33799:SF1">
    <property type="entry name" value="PTS SYSTEM MANNOSE-SPECIFIC EIIAB COMPONENT-RELATED"/>
    <property type="match status" value="1"/>
</dbReference>
<organism evidence="11 19">
    <name type="scientific">Citrobacter freundii</name>
    <dbReference type="NCBI Taxonomy" id="546"/>
    <lineage>
        <taxon>Bacteria</taxon>
        <taxon>Pseudomonadati</taxon>
        <taxon>Pseudomonadota</taxon>
        <taxon>Gammaproteobacteria</taxon>
        <taxon>Enterobacterales</taxon>
        <taxon>Enterobacteriaceae</taxon>
        <taxon>Citrobacter</taxon>
        <taxon>Citrobacter freundii complex</taxon>
    </lineage>
</organism>
<dbReference type="EMBL" id="CP056573">
    <property type="protein sequence ID" value="QLV32641.1"/>
    <property type="molecule type" value="Genomic_DNA"/>
</dbReference>
<dbReference type="EC" id="2.7.1.69" evidence="11"/>
<evidence type="ECO:0000313" key="20">
    <source>
        <dbReference type="Proteomes" id="UP000050520"/>
    </source>
</evidence>
<gene>
    <name evidence="10" type="ORF">AM363_04370</name>
    <name evidence="14" type="ORF">AN672_06745</name>
    <name evidence="16" type="ORF">B9P89_29370</name>
    <name evidence="17" type="ORF">HV178_22825</name>
    <name evidence="13" type="ORF">KV121_004847</name>
    <name evidence="12" type="ORF">KY227_004937</name>
    <name evidence="18" type="ORF">O4000_22735</name>
    <name evidence="15" type="ORF">RYZ67_16085</name>
</gene>
<dbReference type="InterPro" id="IPR051471">
    <property type="entry name" value="Bacterial_PTS_sugar_comp"/>
</dbReference>
<feature type="domain" description="PTS EIIA type-4" evidence="9">
    <location>
        <begin position="1"/>
        <end position="135"/>
    </location>
</feature>
<dbReference type="InterPro" id="IPR036662">
    <property type="entry name" value="PTS_EIIA_man-typ_sf"/>
</dbReference>
<evidence type="ECO:0000313" key="18">
    <source>
        <dbReference type="EMBL" id="WAZ57057.1"/>
    </source>
</evidence>
<evidence type="ECO:0000256" key="5">
    <source>
        <dbReference type="ARBA" id="ARBA00022597"/>
    </source>
</evidence>
<reference evidence="20" key="2">
    <citation type="submission" date="2015-09" db="EMBL/GenBank/DDBJ databases">
        <title>Prevalence of NDMs in South Africa.</title>
        <authorList>
            <person name="Osei Sekyere J."/>
            <person name="Govinden U."/>
            <person name="Essack S."/>
            <person name="Haldorsen B."/>
            <person name="Samuelsen O."/>
            <person name="Aasnaes B."/>
            <person name="Sundsfjord A."/>
        </authorList>
    </citation>
    <scope>NUCLEOTIDE SEQUENCE [LARGE SCALE GENOMIC DNA]</scope>
    <source>
        <strain evidence="20">ST62:944112508</strain>
    </source>
</reference>
<evidence type="ECO:0000256" key="6">
    <source>
        <dbReference type="ARBA" id="ARBA00022679"/>
    </source>
</evidence>
<keyword evidence="4" id="KW-0597">Phosphoprotein</keyword>
<reference evidence="15" key="12">
    <citation type="submission" date="2023-10" db="EMBL/GenBank/DDBJ databases">
        <title>Fecal carriage and genetic characteristics of carbapenem-resistant Enterobacterales among healthy adults from four provinces of China.</title>
        <authorList>
            <person name="Li Y."/>
            <person name="Zhang R."/>
        </authorList>
    </citation>
    <scope>NUCLEOTIDE SEQUENCE</scope>
    <source>
        <strain evidence="15">HN-136</strain>
    </source>
</reference>
<dbReference type="Proteomes" id="UP000512222">
    <property type="component" value="Chromosome"/>
</dbReference>
<comment type="subcellular location">
    <subcellularLocation>
        <location evidence="1">Cytoplasm</location>
    </subcellularLocation>
</comment>
<dbReference type="EMBL" id="CP032184">
    <property type="protein sequence ID" value="AXZ46250.1"/>
    <property type="molecule type" value="Genomic_DNA"/>
</dbReference>
<dbReference type="PANTHER" id="PTHR33799">
    <property type="entry name" value="PTS PERMEASE-RELATED-RELATED"/>
    <property type="match status" value="1"/>
</dbReference>
<keyword evidence="2" id="KW-0813">Transport</keyword>
<dbReference type="SUPFAM" id="SSF53062">
    <property type="entry name" value="PTS system fructose IIA component-like"/>
    <property type="match status" value="1"/>
</dbReference>
<evidence type="ECO:0000313" key="17">
    <source>
        <dbReference type="EMBL" id="QLV32641.1"/>
    </source>
</evidence>
<dbReference type="RefSeq" id="WP_003031647.1">
    <property type="nucleotide sequence ID" value="NZ_AP028314.1"/>
</dbReference>
<dbReference type="Proteomes" id="UP001164536">
    <property type="component" value="Chromosome"/>
</dbReference>
<evidence type="ECO:0000313" key="13">
    <source>
        <dbReference type="EMBL" id="HBH7044701.1"/>
    </source>
</evidence>
<dbReference type="PROSITE" id="PS51096">
    <property type="entry name" value="PTS_EIIA_TYPE_4"/>
    <property type="match status" value="1"/>
</dbReference>
<dbReference type="EMBL" id="NEFA01000092">
    <property type="protein sequence ID" value="OYQ91969.1"/>
    <property type="molecule type" value="Genomic_DNA"/>
</dbReference>
<dbReference type="Proteomes" id="UP000050520">
    <property type="component" value="Unassembled WGS sequence"/>
</dbReference>
<sequence>MVNAIFCAHGKLACAMLESVQMVYGDANVEAVAFVPGENASDIVEKLKKLVSIHTGDEWLIAVDLQCGSPWNAAATLAMHNPAIRVISGLSLPLALELVDNQSSMNVDELCEHLTTIAQQTCVVWKHLETAEEDF</sequence>
<reference evidence="18" key="11">
    <citation type="submission" date="2022-12" db="EMBL/GenBank/DDBJ databases">
        <title>2953647.</title>
        <authorList>
            <person name="Hergert J."/>
            <person name="Casey R."/>
            <person name="Wagner J."/>
            <person name="Young E.L."/>
            <person name="Oakeson K.F."/>
        </authorList>
    </citation>
    <scope>NUCLEOTIDE SEQUENCE</scope>
    <source>
        <strain evidence="18">2953647</strain>
    </source>
</reference>
<dbReference type="GO" id="GO:0016773">
    <property type="term" value="F:phosphotransferase activity, alcohol group as acceptor"/>
    <property type="evidence" value="ECO:0007669"/>
    <property type="project" value="InterPro"/>
</dbReference>
<keyword evidence="5" id="KW-0762">Sugar transport</keyword>
<reference evidence="11 19" key="1">
    <citation type="submission" date="2013-10" db="EMBL/GenBank/DDBJ databases">
        <title>Antibiotic resistance diversity of beta-lactamase producers in the General Hospital Vienna.</title>
        <authorList>
            <person name="Barisic I."/>
            <person name="Mitteregger D."/>
            <person name="Hirschl A.M."/>
            <person name="Noehammer C."/>
            <person name="Wiesinger-Mayr H."/>
        </authorList>
    </citation>
    <scope>NUCLEOTIDE SEQUENCE [LARGE SCALE GENOMIC DNA]</scope>
    <source>
        <strain evidence="11 19">ISC11</strain>
    </source>
</reference>
<dbReference type="EMBL" id="DAESCB010000027">
    <property type="protein sequence ID" value="HBH7044701.1"/>
    <property type="molecule type" value="Genomic_DNA"/>
</dbReference>
<dbReference type="EMBL" id="CBWP010000017">
    <property type="protein sequence ID" value="CDL36649.1"/>
    <property type="molecule type" value="Genomic_DNA"/>
</dbReference>